<reference evidence="3" key="1">
    <citation type="journal article" date="2013" name="Nature">
        <title>Draft genome of the wheat A-genome progenitor Triticum urartu.</title>
        <authorList>
            <person name="Ling H.Q."/>
            <person name="Zhao S."/>
            <person name="Liu D."/>
            <person name="Wang J."/>
            <person name="Sun H."/>
            <person name="Zhang C."/>
            <person name="Fan H."/>
            <person name="Li D."/>
            <person name="Dong L."/>
            <person name="Tao Y."/>
            <person name="Gao C."/>
            <person name="Wu H."/>
            <person name="Li Y."/>
            <person name="Cui Y."/>
            <person name="Guo X."/>
            <person name="Zheng S."/>
            <person name="Wang B."/>
            <person name="Yu K."/>
            <person name="Liang Q."/>
            <person name="Yang W."/>
            <person name="Lou X."/>
            <person name="Chen J."/>
            <person name="Feng M."/>
            <person name="Jian J."/>
            <person name="Zhang X."/>
            <person name="Luo G."/>
            <person name="Jiang Y."/>
            <person name="Liu J."/>
            <person name="Wang Z."/>
            <person name="Sha Y."/>
            <person name="Zhang B."/>
            <person name="Wu H."/>
            <person name="Tang D."/>
            <person name="Shen Q."/>
            <person name="Xue P."/>
            <person name="Zou S."/>
            <person name="Wang X."/>
            <person name="Liu X."/>
            <person name="Wang F."/>
            <person name="Yang Y."/>
            <person name="An X."/>
            <person name="Dong Z."/>
            <person name="Zhang K."/>
            <person name="Zhang X."/>
            <person name="Luo M.C."/>
            <person name="Dvorak J."/>
            <person name="Tong Y."/>
            <person name="Wang J."/>
            <person name="Yang H."/>
            <person name="Li Z."/>
            <person name="Wang D."/>
            <person name="Zhang A."/>
            <person name="Wang J."/>
        </authorList>
    </citation>
    <scope>NUCLEOTIDE SEQUENCE</scope>
    <source>
        <strain evidence="3">cv. G1812</strain>
    </source>
</reference>
<name>A0A8R7UTM9_TRIUA</name>
<evidence type="ECO:0000313" key="3">
    <source>
        <dbReference type="Proteomes" id="UP000015106"/>
    </source>
</evidence>
<feature type="domain" description="Myb/SANT-like" evidence="1">
    <location>
        <begin position="3"/>
        <end position="96"/>
    </location>
</feature>
<dbReference type="AlphaFoldDB" id="A0A8R7UTM9"/>
<protein>
    <recommendedName>
        <fullName evidence="1">Myb/SANT-like domain-containing protein</fullName>
    </recommendedName>
</protein>
<sequence length="142" mass="16056">KAQWDREATRNFCECAATQVRLGNRPTQALTTAGYKGLIVDFNAKTGRKYVQKQFKNRWDDMKAIYSAWVFYKNKATGLGWVDAKQTIMADDDQWVALIVIHKPIKAFRHGPLDCLNELAIMFEKANVDGLSSLMPGVDNVS</sequence>
<reference evidence="2" key="2">
    <citation type="submission" date="2018-03" db="EMBL/GenBank/DDBJ databases">
        <title>The Triticum urartu genome reveals the dynamic nature of wheat genome evolution.</title>
        <authorList>
            <person name="Ling H."/>
            <person name="Ma B."/>
            <person name="Shi X."/>
            <person name="Liu H."/>
            <person name="Dong L."/>
            <person name="Sun H."/>
            <person name="Cao Y."/>
            <person name="Gao Q."/>
            <person name="Zheng S."/>
            <person name="Li Y."/>
            <person name="Yu Y."/>
            <person name="Du H."/>
            <person name="Qi M."/>
            <person name="Li Y."/>
            <person name="Yu H."/>
            <person name="Cui Y."/>
            <person name="Wang N."/>
            <person name="Chen C."/>
            <person name="Wu H."/>
            <person name="Zhao Y."/>
            <person name="Zhang J."/>
            <person name="Li Y."/>
            <person name="Zhou W."/>
            <person name="Zhang B."/>
            <person name="Hu W."/>
            <person name="Eijk M."/>
            <person name="Tang J."/>
            <person name="Witsenboer H."/>
            <person name="Zhao S."/>
            <person name="Li Z."/>
            <person name="Zhang A."/>
            <person name="Wang D."/>
            <person name="Liang C."/>
        </authorList>
    </citation>
    <scope>NUCLEOTIDE SEQUENCE [LARGE SCALE GENOMIC DNA]</scope>
    <source>
        <strain evidence="2">cv. G1812</strain>
    </source>
</reference>
<dbReference type="Proteomes" id="UP000015106">
    <property type="component" value="Chromosome 6"/>
</dbReference>
<dbReference type="PANTHER" id="PTHR47069:SF11">
    <property type="entry name" value="OS04G0275550 PROTEIN"/>
    <property type="match status" value="1"/>
</dbReference>
<evidence type="ECO:0000313" key="2">
    <source>
        <dbReference type="EnsemblPlants" id="TuG1812G0600001201.01.T01"/>
    </source>
</evidence>
<dbReference type="EnsemblPlants" id="TuG1812G0600001201.01.T01">
    <property type="protein sequence ID" value="TuG1812G0600001201.01.T01"/>
    <property type="gene ID" value="TuG1812G0600001201.01"/>
</dbReference>
<keyword evidence="3" id="KW-1185">Reference proteome</keyword>
<reference evidence="2" key="3">
    <citation type="submission" date="2022-06" db="UniProtKB">
        <authorList>
            <consortium name="EnsemblPlants"/>
        </authorList>
    </citation>
    <scope>IDENTIFICATION</scope>
</reference>
<proteinExistence type="predicted"/>
<dbReference type="PANTHER" id="PTHR47069">
    <property type="match status" value="1"/>
</dbReference>
<dbReference type="Pfam" id="PF12776">
    <property type="entry name" value="Myb_DNA-bind_3"/>
    <property type="match status" value="1"/>
</dbReference>
<organism evidence="2 3">
    <name type="scientific">Triticum urartu</name>
    <name type="common">Red wild einkorn</name>
    <name type="synonym">Crithodium urartu</name>
    <dbReference type="NCBI Taxonomy" id="4572"/>
    <lineage>
        <taxon>Eukaryota</taxon>
        <taxon>Viridiplantae</taxon>
        <taxon>Streptophyta</taxon>
        <taxon>Embryophyta</taxon>
        <taxon>Tracheophyta</taxon>
        <taxon>Spermatophyta</taxon>
        <taxon>Magnoliopsida</taxon>
        <taxon>Liliopsida</taxon>
        <taxon>Poales</taxon>
        <taxon>Poaceae</taxon>
        <taxon>BOP clade</taxon>
        <taxon>Pooideae</taxon>
        <taxon>Triticodae</taxon>
        <taxon>Triticeae</taxon>
        <taxon>Triticinae</taxon>
        <taxon>Triticum</taxon>
    </lineage>
</organism>
<accession>A0A8R7UTM9</accession>
<evidence type="ECO:0000259" key="1">
    <source>
        <dbReference type="Pfam" id="PF12776"/>
    </source>
</evidence>
<dbReference type="Gramene" id="TuG1812G0600001201.01.T01">
    <property type="protein sequence ID" value="TuG1812G0600001201.01.T01"/>
    <property type="gene ID" value="TuG1812G0600001201.01"/>
</dbReference>
<dbReference type="InterPro" id="IPR024752">
    <property type="entry name" value="Myb/SANT-like_dom"/>
</dbReference>